<proteinExistence type="predicted"/>
<dbReference type="CDD" id="cd09272">
    <property type="entry name" value="RNase_HI_RT_Ty1"/>
    <property type="match status" value="1"/>
</dbReference>
<dbReference type="AlphaFoldDB" id="A0AAN7E691"/>
<dbReference type="PANTHER" id="PTHR11439:SF517">
    <property type="entry name" value="CYSTEINE-RICH RLK (RECEPTOR-LIKE PROTEIN KINASE) 8"/>
    <property type="match status" value="1"/>
</dbReference>
<keyword evidence="3" id="KW-1185">Reference proteome</keyword>
<evidence type="ECO:0000313" key="2">
    <source>
        <dbReference type="EMBL" id="KAK4563842.1"/>
    </source>
</evidence>
<evidence type="ECO:0000259" key="1">
    <source>
        <dbReference type="Pfam" id="PF07727"/>
    </source>
</evidence>
<dbReference type="Pfam" id="PF07727">
    <property type="entry name" value="RVT_2"/>
    <property type="match status" value="1"/>
</dbReference>
<evidence type="ECO:0000313" key="3">
    <source>
        <dbReference type="Proteomes" id="UP001324115"/>
    </source>
</evidence>
<dbReference type="PANTHER" id="PTHR11439">
    <property type="entry name" value="GAG-POL-RELATED RETROTRANSPOSON"/>
    <property type="match status" value="1"/>
</dbReference>
<dbReference type="Proteomes" id="UP001324115">
    <property type="component" value="Unassembled WGS sequence"/>
</dbReference>
<dbReference type="EMBL" id="JAXUIC010000011">
    <property type="protein sequence ID" value="KAK4563842.1"/>
    <property type="molecule type" value="Genomic_DNA"/>
</dbReference>
<gene>
    <name evidence="2" type="ORF">RGQ29_006087</name>
</gene>
<feature type="domain" description="Reverse transcriptase Ty1/copia-type" evidence="1">
    <location>
        <begin position="1"/>
        <end position="64"/>
    </location>
</feature>
<name>A0AAN7E691_QUERU</name>
<dbReference type="InterPro" id="IPR013103">
    <property type="entry name" value="RVT_2"/>
</dbReference>
<protein>
    <recommendedName>
        <fullName evidence="1">Reverse transcriptase Ty1/copia-type domain-containing protein</fullName>
    </recommendedName>
</protein>
<organism evidence="2 3">
    <name type="scientific">Quercus rubra</name>
    <name type="common">Northern red oak</name>
    <name type="synonym">Quercus borealis</name>
    <dbReference type="NCBI Taxonomy" id="3512"/>
    <lineage>
        <taxon>Eukaryota</taxon>
        <taxon>Viridiplantae</taxon>
        <taxon>Streptophyta</taxon>
        <taxon>Embryophyta</taxon>
        <taxon>Tracheophyta</taxon>
        <taxon>Spermatophyta</taxon>
        <taxon>Magnoliopsida</taxon>
        <taxon>eudicotyledons</taxon>
        <taxon>Gunneridae</taxon>
        <taxon>Pentapetalae</taxon>
        <taxon>rosids</taxon>
        <taxon>fabids</taxon>
        <taxon>Fagales</taxon>
        <taxon>Fagaceae</taxon>
        <taxon>Quercus</taxon>
    </lineage>
</organism>
<accession>A0AAN7E691</accession>
<sequence length="216" mass="24917">MFEDFKKVMTKEFEMTNIGLMAYYLGIEVKQMEDGIFISQEGYEEDILKKFEMLNSNLVSTPVECGVKLSKHDNEEKVNPTFFKSMVGSLRYLTCIRPDILFGTVLVNRYMEAPTMTHLKAAKRILRYLKGTLDYGLLYSPSKDFKLVGYSDSDWARDTNDRKSTTVFVFYMGDTAFTWTSKKQPIMTLSTCEAKYVVATSSVCHAIWLRNLLKEL</sequence>
<reference evidence="2 3" key="1">
    <citation type="journal article" date="2023" name="G3 (Bethesda)">
        <title>A haplotype-resolved chromosome-scale genome for Quercus rubra L. provides insights into the genetics of adaptive traits for red oak species.</title>
        <authorList>
            <person name="Kapoor B."/>
            <person name="Jenkins J."/>
            <person name="Schmutz J."/>
            <person name="Zhebentyayeva T."/>
            <person name="Kuelheim C."/>
            <person name="Coggeshall M."/>
            <person name="Heim C."/>
            <person name="Lasky J.R."/>
            <person name="Leites L."/>
            <person name="Islam-Faridi N."/>
            <person name="Romero-Severson J."/>
            <person name="DeLeo V.L."/>
            <person name="Lucas S.M."/>
            <person name="Lazic D."/>
            <person name="Gailing O."/>
            <person name="Carlson J."/>
            <person name="Staton M."/>
        </authorList>
    </citation>
    <scope>NUCLEOTIDE SEQUENCE [LARGE SCALE GENOMIC DNA]</scope>
    <source>
        <strain evidence="2">Pseudo-F2</strain>
    </source>
</reference>
<comment type="caution">
    <text evidence="2">The sequence shown here is derived from an EMBL/GenBank/DDBJ whole genome shotgun (WGS) entry which is preliminary data.</text>
</comment>